<dbReference type="EMBL" id="JAWDIO010000002">
    <property type="protein sequence ID" value="MDU0353999.1"/>
    <property type="molecule type" value="Genomic_DNA"/>
</dbReference>
<accession>A0ABU3SVF0</accession>
<name>A0ABU3SVF0_9ALTE</name>
<dbReference type="InterPro" id="IPR057421">
    <property type="entry name" value="CGLA_M"/>
</dbReference>
<organism evidence="3 4">
    <name type="scientific">Paraglaciecola aquimarina</name>
    <dbReference type="NCBI Taxonomy" id="1235557"/>
    <lineage>
        <taxon>Bacteria</taxon>
        <taxon>Pseudomonadati</taxon>
        <taxon>Pseudomonadota</taxon>
        <taxon>Gammaproteobacteria</taxon>
        <taxon>Alteromonadales</taxon>
        <taxon>Alteromonadaceae</taxon>
        <taxon>Paraglaciecola</taxon>
    </lineage>
</organism>
<comment type="caution">
    <text evidence="3">The sequence shown here is derived from an EMBL/GenBank/DDBJ whole genome shotgun (WGS) entry which is preliminary data.</text>
</comment>
<evidence type="ECO:0000259" key="1">
    <source>
        <dbReference type="Pfam" id="PF25290"/>
    </source>
</evidence>
<sequence length="158" mass="17815">MVLITPPQHGSYADKNAPRGKLVDHLHPLYKNIMSEFYTDGRQYFSADGKHTYAANTYYQEVAKTIQQKSRLLPITVKGDAAWVVAQIAPKRLRLTLIDGGYINPKSTQVEVSFNTIKPTKVIDIVDNTEFSLTQNKTMVTIPTGLFRFIDIELTTPL</sequence>
<evidence type="ECO:0000259" key="2">
    <source>
        <dbReference type="Pfam" id="PF25291"/>
    </source>
</evidence>
<dbReference type="RefSeq" id="WP_316025629.1">
    <property type="nucleotide sequence ID" value="NZ_JAWDIO010000002.1"/>
</dbReference>
<keyword evidence="4" id="KW-1185">Reference proteome</keyword>
<gene>
    <name evidence="3" type="ORF">RS130_08695</name>
</gene>
<evidence type="ECO:0000313" key="3">
    <source>
        <dbReference type="EMBL" id="MDU0353999.1"/>
    </source>
</evidence>
<evidence type="ECO:0000313" key="4">
    <source>
        <dbReference type="Proteomes" id="UP001247805"/>
    </source>
</evidence>
<protein>
    <submittedName>
        <fullName evidence="3">Uncharacterized protein</fullName>
    </submittedName>
</protein>
<reference evidence="3 4" key="1">
    <citation type="submission" date="2023-10" db="EMBL/GenBank/DDBJ databases">
        <title>Glaciecola aquimarina strain GGW-M5 nov., isolated from a coastal seawater.</title>
        <authorList>
            <person name="Bayburt H."/>
            <person name="Kim J.M."/>
            <person name="Choi B.J."/>
            <person name="Jeon C.O."/>
        </authorList>
    </citation>
    <scope>NUCLEOTIDE SEQUENCE [LARGE SCALE GENOMIC DNA]</scope>
    <source>
        <strain evidence="3 4">KCTC 32108</strain>
    </source>
</reference>
<dbReference type="Pfam" id="PF25290">
    <property type="entry name" value="CGLA_M"/>
    <property type="match status" value="1"/>
</dbReference>
<dbReference type="InterPro" id="IPR057422">
    <property type="entry name" value="CGLA_C"/>
</dbReference>
<feature type="domain" description="Lambda-carrageenase C-terminal" evidence="2">
    <location>
        <begin position="76"/>
        <end position="153"/>
    </location>
</feature>
<dbReference type="Pfam" id="PF25291">
    <property type="entry name" value="CGLA_C"/>
    <property type="match status" value="1"/>
</dbReference>
<proteinExistence type="predicted"/>
<dbReference type="Proteomes" id="UP001247805">
    <property type="component" value="Unassembled WGS sequence"/>
</dbReference>
<feature type="domain" description="Lambda-carrageenase middle" evidence="1">
    <location>
        <begin position="1"/>
        <end position="49"/>
    </location>
</feature>